<evidence type="ECO:0000256" key="1">
    <source>
        <dbReference type="SAM" id="SignalP"/>
    </source>
</evidence>
<proteinExistence type="predicted"/>
<feature type="signal peptide" evidence="1">
    <location>
        <begin position="1"/>
        <end position="25"/>
    </location>
</feature>
<dbReference type="OrthoDB" id="2356942at2"/>
<keyword evidence="1" id="KW-0732">Signal</keyword>
<evidence type="ECO:0000313" key="3">
    <source>
        <dbReference type="EMBL" id="OEG09511.1"/>
    </source>
</evidence>
<gene>
    <name evidence="3" type="ORF">BCR21_14255</name>
</gene>
<organism evidence="3 4">
    <name type="scientific">Enterococcus ureasiticus</name>
    <dbReference type="NCBI Taxonomy" id="903984"/>
    <lineage>
        <taxon>Bacteria</taxon>
        <taxon>Bacillati</taxon>
        <taxon>Bacillota</taxon>
        <taxon>Bacilli</taxon>
        <taxon>Lactobacillales</taxon>
        <taxon>Enterococcaceae</taxon>
        <taxon>Enterococcus</taxon>
    </lineage>
</organism>
<sequence length="227" mass="23957">MKTLKLTVVAATLFSTALLGMTTYAAEEETVAPEEPAAVNKDVSRKAQFVLEPGSDDNGPVDPIVPIKPPTNQKGNLTIDAVSNFDFGTKKIDKITSTYDAVLSDGEVLGAQVTDVRGTGAGWNLTAKISAFENADKTRILKGAEVTIPTGKVSTNSIDDSKPAVAQALTLNEKAETVFSAAKESGMGTWANEFEGLGEKVQLKVPTGNYADTYTAEITWSLADAPK</sequence>
<dbReference type="EMBL" id="MIJZ01000016">
    <property type="protein sequence ID" value="OEG09511.1"/>
    <property type="molecule type" value="Genomic_DNA"/>
</dbReference>
<evidence type="ECO:0000313" key="4">
    <source>
        <dbReference type="Proteomes" id="UP000094068"/>
    </source>
</evidence>
<name>A0A1E5GA33_9ENTE</name>
<keyword evidence="4" id="KW-1185">Reference proteome</keyword>
<dbReference type="Proteomes" id="UP000094068">
    <property type="component" value="Unassembled WGS sequence"/>
</dbReference>
<evidence type="ECO:0000259" key="2">
    <source>
        <dbReference type="Pfam" id="PF13731"/>
    </source>
</evidence>
<feature type="domain" description="WxL" evidence="2">
    <location>
        <begin position="42"/>
        <end position="226"/>
    </location>
</feature>
<comment type="caution">
    <text evidence="3">The sequence shown here is derived from an EMBL/GenBank/DDBJ whole genome shotgun (WGS) entry which is preliminary data.</text>
</comment>
<dbReference type="Pfam" id="PF13731">
    <property type="entry name" value="WxL"/>
    <property type="match status" value="1"/>
</dbReference>
<dbReference type="RefSeq" id="WP_069647189.1">
    <property type="nucleotide sequence ID" value="NZ_MIJZ01000016.1"/>
</dbReference>
<accession>A0A1E5GA33</accession>
<protein>
    <recommendedName>
        <fullName evidence="2">WxL domain-containing protein</fullName>
    </recommendedName>
</protein>
<reference evidence="4" key="1">
    <citation type="submission" date="2016-09" db="EMBL/GenBank/DDBJ databases">
        <authorList>
            <person name="Gulvik C.A."/>
        </authorList>
    </citation>
    <scope>NUCLEOTIDE SEQUENCE [LARGE SCALE GENOMIC DNA]</scope>
    <source>
        <strain evidence="4">DSM 23328</strain>
    </source>
</reference>
<dbReference type="STRING" id="903984.BCR21_14255"/>
<dbReference type="AlphaFoldDB" id="A0A1E5GA33"/>
<dbReference type="InterPro" id="IPR027994">
    <property type="entry name" value="WxL_dom"/>
</dbReference>
<feature type="chain" id="PRO_5039712860" description="WxL domain-containing protein" evidence="1">
    <location>
        <begin position="26"/>
        <end position="227"/>
    </location>
</feature>